<reference evidence="1 2" key="1">
    <citation type="journal article" date="2016" name="Nat. Commun.">
        <title>Thousands of microbial genomes shed light on interconnected biogeochemical processes in an aquifer system.</title>
        <authorList>
            <person name="Anantharaman K."/>
            <person name="Brown C.T."/>
            <person name="Hug L.A."/>
            <person name="Sharon I."/>
            <person name="Castelle C.J."/>
            <person name="Probst A.J."/>
            <person name="Thomas B.C."/>
            <person name="Singh A."/>
            <person name="Wilkins M.J."/>
            <person name="Karaoz U."/>
            <person name="Brodie E.L."/>
            <person name="Williams K.H."/>
            <person name="Hubbard S.S."/>
            <person name="Banfield J.F."/>
        </authorList>
    </citation>
    <scope>NUCLEOTIDE SEQUENCE [LARGE SCALE GENOMIC DNA]</scope>
</reference>
<evidence type="ECO:0000313" key="2">
    <source>
        <dbReference type="Proteomes" id="UP000177281"/>
    </source>
</evidence>
<organism evidence="1 2">
    <name type="scientific">Candidatus Doudnabacteria bacterium RIFCSPLOWO2_01_FULL_44_21</name>
    <dbReference type="NCBI Taxonomy" id="1817841"/>
    <lineage>
        <taxon>Bacteria</taxon>
        <taxon>Candidatus Doudnaibacteriota</taxon>
    </lineage>
</organism>
<sequence length="113" mass="13128">MQKYEDNETRALLLINRRKRIARFGDRLFYPGDALYNPKLSVEILALPVAGLWLKISDAVDYAKQIKPKFAFPVHDALINSNLFTGHHKIPEIFLPKIGIDFKVLELQKEYIF</sequence>
<proteinExistence type="predicted"/>
<gene>
    <name evidence="1" type="ORF">A3B10_02020</name>
</gene>
<dbReference type="EMBL" id="MFFB01000001">
    <property type="protein sequence ID" value="OGE97352.1"/>
    <property type="molecule type" value="Genomic_DNA"/>
</dbReference>
<dbReference type="Proteomes" id="UP000177281">
    <property type="component" value="Unassembled WGS sequence"/>
</dbReference>
<evidence type="ECO:0008006" key="3">
    <source>
        <dbReference type="Google" id="ProtNLM"/>
    </source>
</evidence>
<dbReference type="STRING" id="1817841.A3B10_02020"/>
<name>A0A1F5Q5X8_9BACT</name>
<accession>A0A1F5Q5X8</accession>
<dbReference type="AlphaFoldDB" id="A0A1F5Q5X8"/>
<evidence type="ECO:0000313" key="1">
    <source>
        <dbReference type="EMBL" id="OGE97352.1"/>
    </source>
</evidence>
<protein>
    <recommendedName>
        <fullName evidence="3">Metallo-beta-lactamase domain-containing protein</fullName>
    </recommendedName>
</protein>
<comment type="caution">
    <text evidence="1">The sequence shown here is derived from an EMBL/GenBank/DDBJ whole genome shotgun (WGS) entry which is preliminary data.</text>
</comment>